<dbReference type="GO" id="GO:0004519">
    <property type="term" value="F:endonuclease activity"/>
    <property type="evidence" value="ECO:0007669"/>
    <property type="project" value="UniProtKB-KW"/>
</dbReference>
<dbReference type="RefSeq" id="WP_154072404.1">
    <property type="nucleotide sequence ID" value="NZ_LT670817.1"/>
</dbReference>
<feature type="signal peptide" evidence="1">
    <location>
        <begin position="1"/>
        <end position="22"/>
    </location>
</feature>
<gene>
    <name evidence="3" type="ORF">SAMN05443248_4290</name>
</gene>
<keyword evidence="3" id="KW-0255">Endonuclease</keyword>
<evidence type="ECO:0000256" key="1">
    <source>
        <dbReference type="SAM" id="SignalP"/>
    </source>
</evidence>
<keyword evidence="3" id="KW-0540">Nuclease</keyword>
<reference evidence="3 4" key="1">
    <citation type="submission" date="2016-11" db="EMBL/GenBank/DDBJ databases">
        <authorList>
            <person name="Jaros S."/>
            <person name="Januszkiewicz K."/>
            <person name="Wedrychowicz H."/>
        </authorList>
    </citation>
    <scope>NUCLEOTIDE SEQUENCE [LARGE SCALE GENOMIC DNA]</scope>
    <source>
        <strain evidence="3 4">GAS138</strain>
    </source>
</reference>
<dbReference type="AlphaFoldDB" id="A0A1M5RMX8"/>
<dbReference type="OrthoDB" id="9805504at2"/>
<keyword evidence="3" id="KW-0378">Hydrolase</keyword>
<feature type="domain" description="TNase-like" evidence="2">
    <location>
        <begin position="22"/>
        <end position="146"/>
    </location>
</feature>
<feature type="chain" id="PRO_5012183642" evidence="1">
    <location>
        <begin position="23"/>
        <end position="243"/>
    </location>
</feature>
<sequence>MASIRTAVAILCGLVSIHVVHAEQVQAVPQIVDADTVYAGSTKIRLNGIDAPEMDQVCIDAAGKDWKCGIDAREKLQVFAHERPWDCDLTGTDVYRRHLGSCTVGGEDVSRWLVRNGWALAFRRYSTVYVADEDYAREHKNGLWSGAFIAPWEWRHRSTETVVLGAVSVPVDAQSRLLSPAVAAKPPDPNCIIKGNLKSAGQCIYHMPGGHFYDRLDMQQSSSRRWFCSEVEAVAAGCRRSKL</sequence>
<dbReference type="InterPro" id="IPR016071">
    <property type="entry name" value="Staphylococal_nuclease_OB-fold"/>
</dbReference>
<dbReference type="PANTHER" id="PTHR12302:SF26">
    <property type="entry name" value="BLR1266 PROTEIN"/>
    <property type="match status" value="1"/>
</dbReference>
<protein>
    <submittedName>
        <fullName evidence="3">Endonuclease YncB, thermonuclease family</fullName>
    </submittedName>
</protein>
<dbReference type="Gene3D" id="2.40.50.90">
    <property type="match status" value="1"/>
</dbReference>
<evidence type="ECO:0000259" key="2">
    <source>
        <dbReference type="PROSITE" id="PS50830"/>
    </source>
</evidence>
<proteinExistence type="predicted"/>
<dbReference type="EMBL" id="LT670817">
    <property type="protein sequence ID" value="SHH27506.1"/>
    <property type="molecule type" value="Genomic_DNA"/>
</dbReference>
<accession>A0A1M5RMX8</accession>
<dbReference type="SUPFAM" id="SSF50199">
    <property type="entry name" value="Staphylococcal nuclease"/>
    <property type="match status" value="1"/>
</dbReference>
<dbReference type="SMART" id="SM00318">
    <property type="entry name" value="SNc"/>
    <property type="match status" value="1"/>
</dbReference>
<evidence type="ECO:0000313" key="3">
    <source>
        <dbReference type="EMBL" id="SHH27506.1"/>
    </source>
</evidence>
<dbReference type="PANTHER" id="PTHR12302">
    <property type="entry name" value="EBNA2 BINDING PROTEIN P100"/>
    <property type="match status" value="1"/>
</dbReference>
<dbReference type="PROSITE" id="PS50830">
    <property type="entry name" value="TNASE_3"/>
    <property type="match status" value="1"/>
</dbReference>
<name>A0A1M5RMX8_9BRAD</name>
<organism evidence="3 4">
    <name type="scientific">Bradyrhizobium erythrophlei</name>
    <dbReference type="NCBI Taxonomy" id="1437360"/>
    <lineage>
        <taxon>Bacteria</taxon>
        <taxon>Pseudomonadati</taxon>
        <taxon>Pseudomonadota</taxon>
        <taxon>Alphaproteobacteria</taxon>
        <taxon>Hyphomicrobiales</taxon>
        <taxon>Nitrobacteraceae</taxon>
        <taxon>Bradyrhizobium</taxon>
    </lineage>
</organism>
<evidence type="ECO:0000313" key="4">
    <source>
        <dbReference type="Proteomes" id="UP000189796"/>
    </source>
</evidence>
<dbReference type="Pfam" id="PF00565">
    <property type="entry name" value="SNase"/>
    <property type="match status" value="1"/>
</dbReference>
<dbReference type="Proteomes" id="UP000189796">
    <property type="component" value="Chromosome I"/>
</dbReference>
<dbReference type="InterPro" id="IPR035437">
    <property type="entry name" value="SNase_OB-fold_sf"/>
</dbReference>
<keyword evidence="1" id="KW-0732">Signal</keyword>